<name>A0A8X6NWS9_NEPPI</name>
<sequence>MTSTDRGFLIFALNAAGLVAVSLPFRADPRRYLIPVLTSLQDFCLPPSLFVPKMWAPFFFQWRLQLKLSTEWFLTLWPFPRFPFLYLRTSDLNPLGAPFPTLLSFALGTLKGSASLDALFGAVASGSQPIPSSADPPSFPAEDISPSSCPPTVNPVAPKVAPVIRTSCPYCDKPFKTQKGLNSPLVSVHSYGTTDSEGVPRSVRAATRQPAITDFISVESPDITEICFVEEGRLRGAEETARRMAPLGLSSCPSGGDSTNPAGDTPQSSSSPEAAGPVPTFLSKFQRDLSDKIKGVGSAEELDEAYSQFIHALGCRPSRRRGGPRNPTPRNNKSRHHQPSAGPAELTSSMAGPSPRAPFKTQKGLNSHLVSVHSYGTMDLEGVPRPIRAATRQPAITDFISVGSPEVLEICETAPPETPSKHVASVPYIEATVPVPKHPKAKRVRFDLP</sequence>
<reference evidence="3" key="1">
    <citation type="submission" date="2020-08" db="EMBL/GenBank/DDBJ databases">
        <title>Multicomponent nature underlies the extraordinary mechanical properties of spider dragline silk.</title>
        <authorList>
            <person name="Kono N."/>
            <person name="Nakamura H."/>
            <person name="Mori M."/>
            <person name="Yoshida Y."/>
            <person name="Ohtoshi R."/>
            <person name="Malay A.D."/>
            <person name="Moran D.A.P."/>
            <person name="Tomita M."/>
            <person name="Numata K."/>
            <person name="Arakawa K."/>
        </authorList>
    </citation>
    <scope>NUCLEOTIDE SEQUENCE</scope>
</reference>
<feature type="non-terminal residue" evidence="3">
    <location>
        <position position="1"/>
    </location>
</feature>
<accession>A0A8X6NWS9</accession>
<comment type="caution">
    <text evidence="3">The sequence shown here is derived from an EMBL/GenBank/DDBJ whole genome shotgun (WGS) entry which is preliminary data.</text>
</comment>
<dbReference type="Proteomes" id="UP000887013">
    <property type="component" value="Unassembled WGS sequence"/>
</dbReference>
<feature type="compositionally biased region" description="Polar residues" evidence="1">
    <location>
        <begin position="251"/>
        <end position="272"/>
    </location>
</feature>
<evidence type="ECO:0000313" key="2">
    <source>
        <dbReference type="EMBL" id="GFT21601.1"/>
    </source>
</evidence>
<dbReference type="AlphaFoldDB" id="A0A8X6NWS9"/>
<dbReference type="EMBL" id="BMAW01105903">
    <property type="protein sequence ID" value="GFT21601.1"/>
    <property type="molecule type" value="Genomic_DNA"/>
</dbReference>
<gene>
    <name evidence="3" type="ORF">NPIL_297461</name>
    <name evidence="2" type="ORF">NPIL_349011</name>
</gene>
<feature type="region of interest" description="Disordered" evidence="1">
    <location>
        <begin position="245"/>
        <end position="279"/>
    </location>
</feature>
<evidence type="ECO:0000313" key="4">
    <source>
        <dbReference type="Proteomes" id="UP000887013"/>
    </source>
</evidence>
<dbReference type="EMBL" id="BMAW01013914">
    <property type="protein sequence ID" value="GFT36364.1"/>
    <property type="molecule type" value="Genomic_DNA"/>
</dbReference>
<organism evidence="3 4">
    <name type="scientific">Nephila pilipes</name>
    <name type="common">Giant wood spider</name>
    <name type="synonym">Nephila maculata</name>
    <dbReference type="NCBI Taxonomy" id="299642"/>
    <lineage>
        <taxon>Eukaryota</taxon>
        <taxon>Metazoa</taxon>
        <taxon>Ecdysozoa</taxon>
        <taxon>Arthropoda</taxon>
        <taxon>Chelicerata</taxon>
        <taxon>Arachnida</taxon>
        <taxon>Araneae</taxon>
        <taxon>Araneomorphae</taxon>
        <taxon>Entelegynae</taxon>
        <taxon>Araneoidea</taxon>
        <taxon>Nephilidae</taxon>
        <taxon>Nephila</taxon>
    </lineage>
</organism>
<protein>
    <submittedName>
        <fullName evidence="3">Uncharacterized protein</fullName>
    </submittedName>
</protein>
<keyword evidence="4" id="KW-1185">Reference proteome</keyword>
<evidence type="ECO:0000313" key="3">
    <source>
        <dbReference type="EMBL" id="GFT36364.1"/>
    </source>
</evidence>
<feature type="region of interest" description="Disordered" evidence="1">
    <location>
        <begin position="313"/>
        <end position="363"/>
    </location>
</feature>
<proteinExistence type="predicted"/>
<evidence type="ECO:0000256" key="1">
    <source>
        <dbReference type="SAM" id="MobiDB-lite"/>
    </source>
</evidence>